<feature type="site" description="Involved in the stabilization of negative charge on the oxyanion by the formation of the oxyanion hole" evidence="8">
    <location>
        <position position="123"/>
    </location>
</feature>
<sequence length="410" mass="43624">MTHLTVTPDSAGITDVPGFEAAGVACDIRDKNDLKRLDLALLFSLRPCTAAGTFTTNQVKAAPVLLCQKHLAHGGPFHGIVANSGNANACTGPAGLKDAQLTATRIAASLNLKPDQFFVCSTGRIGQPLPMPKLLKGLERTVTDKGRSPEHGTKAASAILTSDTKPKTVTVSFTYDGKKHFVSGIAKGAGMIQPNMATMLAFLATDFSVPRSFLQKTLSEAVGGTFNCITVDGDMSTNDTVLMLANGHSGVSVGDKSPRELRVLFAEAVWKACEALAEKIVADGEKITKVVEVKVLGAASSEDAEKVARAIGNSLLVKSSWYGEDPNWGRLADAAGYAKAKLVEAKLDILYNDTPAMTAGQPHPELKPKWKEIVKARRFTITLNLHLGKASFRLLASDLTEGYVNYNKSE</sequence>
<dbReference type="KEGG" id="obg:Verru16b_00851"/>
<feature type="chain" id="PRO_5023459702" description="Arginine biosynthesis bifunctional protein ArgJ alpha chain" evidence="8">
    <location>
        <begin position="1"/>
        <end position="197"/>
    </location>
</feature>
<evidence type="ECO:0000256" key="8">
    <source>
        <dbReference type="HAMAP-Rule" id="MF_01106"/>
    </source>
</evidence>
<dbReference type="PANTHER" id="PTHR23100:SF0">
    <property type="entry name" value="ARGININE BIOSYNTHESIS BIFUNCTIONAL PROTEIN ARGJ, MITOCHONDRIAL"/>
    <property type="match status" value="1"/>
</dbReference>
<keyword evidence="5 8" id="KW-0808">Transferase</keyword>
<keyword evidence="4 8" id="KW-0028">Amino-acid biosynthesis</keyword>
<keyword evidence="3 8" id="KW-0055">Arginine biosynthesis</keyword>
<keyword evidence="8" id="KW-0963">Cytoplasm</keyword>
<feature type="binding site" evidence="8">
    <location>
        <position position="161"/>
    </location>
    <ligand>
        <name>substrate</name>
    </ligand>
</feature>
<dbReference type="CDD" id="cd02152">
    <property type="entry name" value="OAT"/>
    <property type="match status" value="1"/>
</dbReference>
<dbReference type="NCBIfam" id="NF003802">
    <property type="entry name" value="PRK05388.1"/>
    <property type="match status" value="1"/>
</dbReference>
<name>A0A1D8ASC6_9BACT</name>
<dbReference type="Pfam" id="PF01960">
    <property type="entry name" value="ArgJ"/>
    <property type="match status" value="1"/>
</dbReference>
<reference evidence="9 10" key="1">
    <citation type="submission" date="2016-06" db="EMBL/GenBank/DDBJ databases">
        <title>Three novel species with peptidoglycan cell walls form the new genus Lacunisphaera gen. nov. in the family Opitutaceae of the verrucomicrobial subdivision 4.</title>
        <authorList>
            <person name="Rast P."/>
            <person name="Gloeckner I."/>
            <person name="Jogler M."/>
            <person name="Boedeker C."/>
            <person name="Jeske O."/>
            <person name="Wiegand S."/>
            <person name="Reinhardt R."/>
            <person name="Schumann P."/>
            <person name="Rohde M."/>
            <person name="Spring S."/>
            <person name="Gloeckner F.O."/>
            <person name="Jogler C."/>
        </authorList>
    </citation>
    <scope>NUCLEOTIDE SEQUENCE [LARGE SCALE GENOMIC DNA]</scope>
    <source>
        <strain evidence="9 10">IG16b</strain>
    </source>
</reference>
<protein>
    <recommendedName>
        <fullName evidence="8">Arginine biosynthesis bifunctional protein ArgJ</fullName>
    </recommendedName>
    <domain>
        <recommendedName>
            <fullName evidence="8">Glutamate N-acetyltransferase</fullName>
            <ecNumber evidence="8">2.3.1.35</ecNumber>
        </recommendedName>
        <alternativeName>
            <fullName evidence="8">Ornithine acetyltransferase</fullName>
            <shortName evidence="8">OATase</shortName>
        </alternativeName>
        <alternativeName>
            <fullName evidence="8">Ornithine transacetylase</fullName>
        </alternativeName>
    </domain>
    <domain>
        <recommendedName>
            <fullName evidence="8">Amino-acid acetyltransferase</fullName>
            <ecNumber evidence="8">2.3.1.1</ecNumber>
        </recommendedName>
        <alternativeName>
            <fullName evidence="8">N-acetylglutamate synthase</fullName>
            <shortName evidence="8">AGSase</shortName>
        </alternativeName>
    </domain>
    <component>
        <recommendedName>
            <fullName evidence="8">Arginine biosynthesis bifunctional protein ArgJ alpha chain</fullName>
        </recommendedName>
    </component>
    <component>
        <recommendedName>
            <fullName evidence="8">Arginine biosynthesis bifunctional protein ArgJ beta chain</fullName>
        </recommendedName>
    </component>
</protein>
<dbReference type="Gene3D" id="3.10.20.340">
    <property type="entry name" value="ArgJ beta chain, C-terminal domain"/>
    <property type="match status" value="1"/>
</dbReference>
<dbReference type="GO" id="GO:0006526">
    <property type="term" value="P:L-arginine biosynthetic process"/>
    <property type="evidence" value="ECO:0007669"/>
    <property type="project" value="UniProtKB-UniRule"/>
</dbReference>
<dbReference type="GO" id="GO:0004042">
    <property type="term" value="F:L-glutamate N-acetyltransferase activity"/>
    <property type="evidence" value="ECO:0007669"/>
    <property type="project" value="UniProtKB-UniRule"/>
</dbReference>
<comment type="function">
    <text evidence="8">Catalyzes two activities which are involved in the cyclic version of arginine biosynthesis: the synthesis of N-acetylglutamate from glutamate and acetyl-CoA as the acetyl donor, and of ornithine by transacetylation between N(2)-acetylornithine and glutamate.</text>
</comment>
<organism evidence="9 10">
    <name type="scientific">Lacunisphaera limnophila</name>
    <dbReference type="NCBI Taxonomy" id="1838286"/>
    <lineage>
        <taxon>Bacteria</taxon>
        <taxon>Pseudomonadati</taxon>
        <taxon>Verrucomicrobiota</taxon>
        <taxon>Opitutia</taxon>
        <taxon>Opitutales</taxon>
        <taxon>Opitutaceae</taxon>
        <taxon>Lacunisphaera</taxon>
    </lineage>
</organism>
<evidence type="ECO:0000256" key="1">
    <source>
        <dbReference type="ARBA" id="ARBA00006774"/>
    </source>
</evidence>
<dbReference type="Gene3D" id="3.60.70.12">
    <property type="entry name" value="L-amino peptidase D-ALA esterase/amidase"/>
    <property type="match status" value="1"/>
</dbReference>
<gene>
    <name evidence="8 9" type="primary">argJ</name>
    <name evidence="9" type="ORF">Verru16b_00851</name>
</gene>
<accession>A0A1D8ASC6</accession>
<dbReference type="EMBL" id="CP016094">
    <property type="protein sequence ID" value="AOS43793.1"/>
    <property type="molecule type" value="Genomic_DNA"/>
</dbReference>
<feature type="binding site" evidence="8">
    <location>
        <position position="285"/>
    </location>
    <ligand>
        <name>substrate</name>
    </ligand>
</feature>
<evidence type="ECO:0000256" key="5">
    <source>
        <dbReference type="ARBA" id="ARBA00022679"/>
    </source>
</evidence>
<keyword evidence="6 8" id="KW-0068">Autocatalytic cleavage</keyword>
<comment type="subcellular location">
    <subcellularLocation>
        <location evidence="8">Cytoplasm</location>
    </subcellularLocation>
</comment>
<dbReference type="NCBIfam" id="TIGR00120">
    <property type="entry name" value="ArgJ"/>
    <property type="match status" value="1"/>
</dbReference>
<keyword evidence="7 8" id="KW-0012">Acyltransferase</keyword>
<dbReference type="HAMAP" id="MF_01106">
    <property type="entry name" value="ArgJ"/>
    <property type="match status" value="1"/>
</dbReference>
<dbReference type="InterPro" id="IPR042195">
    <property type="entry name" value="ArgJ_beta_C"/>
</dbReference>
<dbReference type="FunFam" id="3.60.70.12:FF:000001">
    <property type="entry name" value="Arginine biosynthesis bifunctional protein ArgJ, chloroplastic"/>
    <property type="match status" value="1"/>
</dbReference>
<feature type="binding site" evidence="8">
    <location>
        <position position="187"/>
    </location>
    <ligand>
        <name>substrate</name>
    </ligand>
</feature>
<evidence type="ECO:0000256" key="2">
    <source>
        <dbReference type="ARBA" id="ARBA00011475"/>
    </source>
</evidence>
<evidence type="ECO:0000256" key="3">
    <source>
        <dbReference type="ARBA" id="ARBA00022571"/>
    </source>
</evidence>
<comment type="pathway">
    <text evidence="8">Amino-acid biosynthesis; L-arginine biosynthesis; L-ornithine and N-acetyl-L-glutamate from L-glutamate and N(2)-acetyl-L-ornithine (cyclic): step 1/1.</text>
</comment>
<keyword evidence="8" id="KW-0511">Multifunctional enzyme</keyword>
<proteinExistence type="inferred from homology"/>
<evidence type="ECO:0000256" key="4">
    <source>
        <dbReference type="ARBA" id="ARBA00022605"/>
    </source>
</evidence>
<dbReference type="GO" id="GO:0006592">
    <property type="term" value="P:ornithine biosynthetic process"/>
    <property type="evidence" value="ECO:0007669"/>
    <property type="project" value="TreeGrafter"/>
</dbReference>
<dbReference type="InterPro" id="IPR002813">
    <property type="entry name" value="Arg_biosynth_ArgJ"/>
</dbReference>
<dbReference type="GO" id="GO:0004358">
    <property type="term" value="F:L-glutamate N-acetyltransferase activity, acting on acetyl-L-ornithine as donor"/>
    <property type="evidence" value="ECO:0007669"/>
    <property type="project" value="UniProtKB-UniRule"/>
</dbReference>
<comment type="pathway">
    <text evidence="8">Amino-acid biosynthesis; L-arginine biosynthesis; N(2)-acetyl-L-ornithine from L-glutamate: step 1/4.</text>
</comment>
<dbReference type="RefSeq" id="WP_069961118.1">
    <property type="nucleotide sequence ID" value="NZ_CP016094.1"/>
</dbReference>
<dbReference type="InterPro" id="IPR016117">
    <property type="entry name" value="ArgJ-like_dom_sf"/>
</dbReference>
<dbReference type="Proteomes" id="UP000095228">
    <property type="component" value="Chromosome"/>
</dbReference>
<feature type="chain" id="PRO_5023459701" description="Arginine biosynthesis bifunctional protein ArgJ beta chain" evidence="8">
    <location>
        <begin position="198"/>
        <end position="410"/>
    </location>
</feature>
<dbReference type="GO" id="GO:0005737">
    <property type="term" value="C:cytoplasm"/>
    <property type="evidence" value="ECO:0007669"/>
    <property type="project" value="UniProtKB-SubCell"/>
</dbReference>
<dbReference type="AlphaFoldDB" id="A0A1D8ASC6"/>
<comment type="catalytic activity">
    <reaction evidence="8">
        <text>L-glutamate + acetyl-CoA = N-acetyl-L-glutamate + CoA + H(+)</text>
        <dbReference type="Rhea" id="RHEA:24292"/>
        <dbReference type="ChEBI" id="CHEBI:15378"/>
        <dbReference type="ChEBI" id="CHEBI:29985"/>
        <dbReference type="ChEBI" id="CHEBI:44337"/>
        <dbReference type="ChEBI" id="CHEBI:57287"/>
        <dbReference type="ChEBI" id="CHEBI:57288"/>
        <dbReference type="EC" id="2.3.1.1"/>
    </reaction>
</comment>
<keyword evidence="10" id="KW-1185">Reference proteome</keyword>
<feature type="binding site" evidence="8">
    <location>
        <position position="198"/>
    </location>
    <ligand>
        <name>substrate</name>
    </ligand>
</feature>
<dbReference type="EC" id="2.3.1.35" evidence="8"/>
<comment type="catalytic activity">
    <reaction evidence="8">
        <text>N(2)-acetyl-L-ornithine + L-glutamate = N-acetyl-L-glutamate + L-ornithine</text>
        <dbReference type="Rhea" id="RHEA:15349"/>
        <dbReference type="ChEBI" id="CHEBI:29985"/>
        <dbReference type="ChEBI" id="CHEBI:44337"/>
        <dbReference type="ChEBI" id="CHEBI:46911"/>
        <dbReference type="ChEBI" id="CHEBI:57805"/>
        <dbReference type="EC" id="2.3.1.35"/>
    </reaction>
</comment>
<evidence type="ECO:0000256" key="7">
    <source>
        <dbReference type="ARBA" id="ARBA00023315"/>
    </source>
</evidence>
<dbReference type="PANTHER" id="PTHR23100">
    <property type="entry name" value="ARGININE BIOSYNTHESIS BIFUNCTIONAL PROTEIN ARGJ"/>
    <property type="match status" value="1"/>
</dbReference>
<dbReference type="OrthoDB" id="9804242at2"/>
<feature type="binding site" evidence="8">
    <location>
        <position position="407"/>
    </location>
    <ligand>
        <name>substrate</name>
    </ligand>
</feature>
<comment type="caution">
    <text evidence="8">Lacks conserved residue(s) required for the propagation of feature annotation.</text>
</comment>
<dbReference type="SUPFAM" id="SSF56266">
    <property type="entry name" value="DmpA/ArgJ-like"/>
    <property type="match status" value="1"/>
</dbReference>
<feature type="active site" description="Nucleophile" evidence="8">
    <location>
        <position position="198"/>
    </location>
</feature>
<evidence type="ECO:0000313" key="10">
    <source>
        <dbReference type="Proteomes" id="UP000095228"/>
    </source>
</evidence>
<evidence type="ECO:0000313" key="9">
    <source>
        <dbReference type="EMBL" id="AOS43793.1"/>
    </source>
</evidence>
<evidence type="ECO:0000256" key="6">
    <source>
        <dbReference type="ARBA" id="ARBA00022813"/>
    </source>
</evidence>
<comment type="similarity">
    <text evidence="1 8">Belongs to the ArgJ family.</text>
</comment>
<dbReference type="PATRIC" id="fig|1838286.3.peg.855"/>
<comment type="subunit">
    <text evidence="2 8">Heterotetramer of two alpha and two beta chains.</text>
</comment>
<feature type="site" description="Involved in the stabilization of negative charge on the oxyanion by the formation of the oxyanion hole" evidence="8">
    <location>
        <position position="122"/>
    </location>
</feature>
<dbReference type="EC" id="2.3.1.1" evidence="8"/>
<dbReference type="UniPathway" id="UPA00068">
    <property type="reaction ID" value="UER00106"/>
</dbReference>
<dbReference type="STRING" id="1838286.Verru16b_00851"/>
<feature type="site" description="Cleavage; by autolysis" evidence="8">
    <location>
        <begin position="197"/>
        <end position="198"/>
    </location>
</feature>